<comment type="caution">
    <text evidence="2">The sequence shown here is derived from an EMBL/GenBank/DDBJ whole genome shotgun (WGS) entry which is preliminary data.</text>
</comment>
<accession>A0A370U9Y5</accession>
<organism evidence="2 3">
    <name type="scientific">Marinomonas piezotolerans</name>
    <dbReference type="NCBI Taxonomy" id="2213058"/>
    <lineage>
        <taxon>Bacteria</taxon>
        <taxon>Pseudomonadati</taxon>
        <taxon>Pseudomonadota</taxon>
        <taxon>Gammaproteobacteria</taxon>
        <taxon>Oceanospirillales</taxon>
        <taxon>Oceanospirillaceae</taxon>
        <taxon>Marinomonas</taxon>
    </lineage>
</organism>
<dbReference type="OrthoDB" id="6106709at2"/>
<protein>
    <recommendedName>
        <fullName evidence="4">DUF2946 domain-containing protein</fullName>
    </recommendedName>
</protein>
<sequence>MSLSMKHRSYFFLMLCWLAYFAVPLVNGFGQSGVQRIEICTTQGVESYFVSTADTPSEQASLTSQHGHSHSCPCTHFSIDTAITLMVLNLPHSVSNLQSTTEKRPIVRTLSGSKARAPPKITALSDDQKLA</sequence>
<dbReference type="Proteomes" id="UP000254326">
    <property type="component" value="Unassembled WGS sequence"/>
</dbReference>
<dbReference type="EMBL" id="QKRA01000003">
    <property type="protein sequence ID" value="RDL44571.1"/>
    <property type="molecule type" value="Genomic_DNA"/>
</dbReference>
<proteinExistence type="predicted"/>
<reference evidence="2 3" key="1">
    <citation type="submission" date="2018-06" db="EMBL/GenBank/DDBJ databases">
        <title>Marinomonas sp. YLB-05 draft genome sequence.</title>
        <authorList>
            <person name="Yu L."/>
            <person name="Tang X."/>
        </authorList>
    </citation>
    <scope>NUCLEOTIDE SEQUENCE [LARGE SCALE GENOMIC DNA]</scope>
    <source>
        <strain evidence="2 3">YLB-05</strain>
    </source>
</reference>
<dbReference type="RefSeq" id="WP_115467834.1">
    <property type="nucleotide sequence ID" value="NZ_QKRA01000003.1"/>
</dbReference>
<dbReference type="AlphaFoldDB" id="A0A370U9Y5"/>
<keyword evidence="3" id="KW-1185">Reference proteome</keyword>
<gene>
    <name evidence="2" type="ORF">DN730_09270</name>
</gene>
<evidence type="ECO:0000313" key="3">
    <source>
        <dbReference type="Proteomes" id="UP000254326"/>
    </source>
</evidence>
<name>A0A370U9Y5_9GAMM</name>
<evidence type="ECO:0008006" key="4">
    <source>
        <dbReference type="Google" id="ProtNLM"/>
    </source>
</evidence>
<feature type="region of interest" description="Disordered" evidence="1">
    <location>
        <begin position="97"/>
        <end position="131"/>
    </location>
</feature>
<evidence type="ECO:0000256" key="1">
    <source>
        <dbReference type="SAM" id="MobiDB-lite"/>
    </source>
</evidence>
<evidence type="ECO:0000313" key="2">
    <source>
        <dbReference type="EMBL" id="RDL44571.1"/>
    </source>
</evidence>